<evidence type="ECO:0000313" key="2">
    <source>
        <dbReference type="EMBL" id="RUO42874.1"/>
    </source>
</evidence>
<dbReference type="PIRSF" id="PIRSF005276">
    <property type="entry name" value="SspB"/>
    <property type="match status" value="1"/>
</dbReference>
<dbReference type="InterPro" id="IPR036760">
    <property type="entry name" value="SspB-like_sf"/>
</dbReference>
<dbReference type="GO" id="GO:0008233">
    <property type="term" value="F:peptidase activity"/>
    <property type="evidence" value="ECO:0007669"/>
    <property type="project" value="UniProtKB-KW"/>
</dbReference>
<dbReference type="PANTHER" id="PTHR37486">
    <property type="entry name" value="STRINGENT STARVATION PROTEIN B"/>
    <property type="match status" value="1"/>
</dbReference>
<dbReference type="GO" id="GO:0005840">
    <property type="term" value="C:ribosome"/>
    <property type="evidence" value="ECO:0007669"/>
    <property type="project" value="TreeGrafter"/>
</dbReference>
<proteinExistence type="predicted"/>
<gene>
    <name evidence="2" type="ORF">CWE15_05580</name>
</gene>
<dbReference type="Gene3D" id="2.30.30.220">
    <property type="entry name" value="SspB-like"/>
    <property type="match status" value="1"/>
</dbReference>
<dbReference type="OrthoDB" id="9797358at2"/>
<organism evidence="2 3">
    <name type="scientific">Aliidiomarina taiwanensis</name>
    <dbReference type="NCBI Taxonomy" id="946228"/>
    <lineage>
        <taxon>Bacteria</taxon>
        <taxon>Pseudomonadati</taxon>
        <taxon>Pseudomonadota</taxon>
        <taxon>Gammaproteobacteria</taxon>
        <taxon>Alteromonadales</taxon>
        <taxon>Idiomarinaceae</taxon>
        <taxon>Aliidiomarina</taxon>
    </lineage>
</organism>
<dbReference type="PANTHER" id="PTHR37486:SF1">
    <property type="entry name" value="STRINGENT STARVATION PROTEIN B"/>
    <property type="match status" value="1"/>
</dbReference>
<sequence>MTPKRPYLVRALYEWLLDNELTPHVVIDANWPGTEVPAEYVQDGQIVLNIHPDATTGLQMAEVDMQFQARFGGVPRRITVPYGALLAIYARENGAGSIFEPEPAYEDPEAAFIPEEPNPADLKPVETPEGTPENEGDSAGKSARSRGRPHLKVIK</sequence>
<dbReference type="GO" id="GO:0005829">
    <property type="term" value="C:cytosol"/>
    <property type="evidence" value="ECO:0007669"/>
    <property type="project" value="TreeGrafter"/>
</dbReference>
<dbReference type="SUPFAM" id="SSF101738">
    <property type="entry name" value="SspB-like"/>
    <property type="match status" value="1"/>
</dbReference>
<comment type="caution">
    <text evidence="2">The sequence shown here is derived from an EMBL/GenBank/DDBJ whole genome shotgun (WGS) entry which is preliminary data.</text>
</comment>
<feature type="compositionally biased region" description="Basic residues" evidence="1">
    <location>
        <begin position="143"/>
        <end position="155"/>
    </location>
</feature>
<name>A0A432X7M5_9GAMM</name>
<protein>
    <submittedName>
        <fullName evidence="2">ClpXP protease specificity-enhancing factor</fullName>
    </submittedName>
</protein>
<dbReference type="NCBIfam" id="NF008769">
    <property type="entry name" value="PRK11798.2-5"/>
    <property type="match status" value="1"/>
</dbReference>
<dbReference type="AlphaFoldDB" id="A0A432X7M5"/>
<feature type="region of interest" description="Disordered" evidence="1">
    <location>
        <begin position="99"/>
        <end position="155"/>
    </location>
</feature>
<dbReference type="GO" id="GO:0006508">
    <property type="term" value="P:proteolysis"/>
    <property type="evidence" value="ECO:0007669"/>
    <property type="project" value="UniProtKB-KW"/>
</dbReference>
<keyword evidence="3" id="KW-1185">Reference proteome</keyword>
<dbReference type="Pfam" id="PF04386">
    <property type="entry name" value="SspB"/>
    <property type="match status" value="1"/>
</dbReference>
<reference evidence="2 3" key="1">
    <citation type="journal article" date="2011" name="Front. Microbiol.">
        <title>Genomic signatures of strain selection and enhancement in Bacillus atrophaeus var. globigii, a historical biowarfare simulant.</title>
        <authorList>
            <person name="Gibbons H.S."/>
            <person name="Broomall S.M."/>
            <person name="McNew L.A."/>
            <person name="Daligault H."/>
            <person name="Chapman C."/>
            <person name="Bruce D."/>
            <person name="Karavis M."/>
            <person name="Krepps M."/>
            <person name="McGregor P.A."/>
            <person name="Hong C."/>
            <person name="Park K.H."/>
            <person name="Akmal A."/>
            <person name="Feldman A."/>
            <person name="Lin J.S."/>
            <person name="Chang W.E."/>
            <person name="Higgs B.W."/>
            <person name="Demirev P."/>
            <person name="Lindquist J."/>
            <person name="Liem A."/>
            <person name="Fochler E."/>
            <person name="Read T.D."/>
            <person name="Tapia R."/>
            <person name="Johnson S."/>
            <person name="Bishop-Lilly K.A."/>
            <person name="Detter C."/>
            <person name="Han C."/>
            <person name="Sozhamannan S."/>
            <person name="Rosenzweig C.N."/>
            <person name="Skowronski E.W."/>
        </authorList>
    </citation>
    <scope>NUCLEOTIDE SEQUENCE [LARGE SCALE GENOMIC DNA]</scope>
    <source>
        <strain evidence="2 3">AIT1</strain>
    </source>
</reference>
<dbReference type="EMBL" id="PIPQ01000002">
    <property type="protein sequence ID" value="RUO42874.1"/>
    <property type="molecule type" value="Genomic_DNA"/>
</dbReference>
<accession>A0A432X7M5</accession>
<keyword evidence="2" id="KW-0378">Hydrolase</keyword>
<dbReference type="NCBIfam" id="NF008763">
    <property type="entry name" value="PRK11798.1-2"/>
    <property type="match status" value="1"/>
</dbReference>
<evidence type="ECO:0000256" key="1">
    <source>
        <dbReference type="SAM" id="MobiDB-lite"/>
    </source>
</evidence>
<keyword evidence="2" id="KW-0645">Protease</keyword>
<dbReference type="InterPro" id="IPR007481">
    <property type="entry name" value="SspB"/>
</dbReference>
<evidence type="ECO:0000313" key="3">
    <source>
        <dbReference type="Proteomes" id="UP000286976"/>
    </source>
</evidence>
<dbReference type="Proteomes" id="UP000286976">
    <property type="component" value="Unassembled WGS sequence"/>
</dbReference>
<dbReference type="GO" id="GO:0045732">
    <property type="term" value="P:positive regulation of protein catabolic process"/>
    <property type="evidence" value="ECO:0007669"/>
    <property type="project" value="TreeGrafter"/>
</dbReference>